<evidence type="ECO:0000313" key="2">
    <source>
        <dbReference type="Proteomes" id="UP000245212"/>
    </source>
</evidence>
<evidence type="ECO:0000313" key="1">
    <source>
        <dbReference type="EMBL" id="PWF21894.1"/>
    </source>
</evidence>
<name>A0A2V1JUY1_9BURK</name>
<dbReference type="Proteomes" id="UP000245212">
    <property type="component" value="Unassembled WGS sequence"/>
</dbReference>
<protein>
    <submittedName>
        <fullName evidence="1">DUF1007 domain-containing protein</fullName>
    </submittedName>
</protein>
<dbReference type="AlphaFoldDB" id="A0A2V1JUY1"/>
<sequence>MEYPSDSRRIAPLKRLVAAVALTLVPLCGAQAHPHMWINATVDFRFDAQGRLAALEEHWDFDEMFSSYALMGVTKQKGGGYADKTLQEMVSPWMEALGDPISHYFTRVSLMDHELPTVAPTEYSGRWVADSSQLGLTFTLPLVQPLALAPGQTLEVSIQDPTFFVAYDFTGENPVTGAPPPPSFKPFRLVNAPAGCGVRYVPPRELDWQTMARLAEIPEDADPESMPADLLEAAGQLQHRLLLTCG</sequence>
<keyword evidence="2" id="KW-1185">Reference proteome</keyword>
<proteinExistence type="predicted"/>
<accession>A0A2V1JUY1</accession>
<dbReference type="InterPro" id="IPR010412">
    <property type="entry name" value="DUF1007"/>
</dbReference>
<dbReference type="EMBL" id="QETA01000006">
    <property type="protein sequence ID" value="PWF21894.1"/>
    <property type="molecule type" value="Genomic_DNA"/>
</dbReference>
<dbReference type="RefSeq" id="WP_109062710.1">
    <property type="nucleotide sequence ID" value="NZ_QETA01000006.1"/>
</dbReference>
<organism evidence="1 2">
    <name type="scientific">Corticimicrobacter populi</name>
    <dbReference type="NCBI Taxonomy" id="2175229"/>
    <lineage>
        <taxon>Bacteria</taxon>
        <taxon>Pseudomonadati</taxon>
        <taxon>Pseudomonadota</taxon>
        <taxon>Betaproteobacteria</taxon>
        <taxon>Burkholderiales</taxon>
        <taxon>Alcaligenaceae</taxon>
        <taxon>Corticimicrobacter</taxon>
    </lineage>
</organism>
<dbReference type="Pfam" id="PF06226">
    <property type="entry name" value="DUF1007"/>
    <property type="match status" value="1"/>
</dbReference>
<gene>
    <name evidence="1" type="ORF">DD235_13975</name>
</gene>
<reference evidence="2" key="1">
    <citation type="submission" date="2018-05" db="EMBL/GenBank/DDBJ databases">
        <authorList>
            <person name="Li Y."/>
        </authorList>
    </citation>
    <scope>NUCLEOTIDE SEQUENCE [LARGE SCALE GENOMIC DNA]</scope>
    <source>
        <strain evidence="2">3d-2-2</strain>
    </source>
</reference>
<comment type="caution">
    <text evidence="1">The sequence shown here is derived from an EMBL/GenBank/DDBJ whole genome shotgun (WGS) entry which is preliminary data.</text>
</comment>